<evidence type="ECO:0000259" key="1">
    <source>
        <dbReference type="Pfam" id="PF14690"/>
    </source>
</evidence>
<keyword evidence="3" id="KW-1185">Reference proteome</keyword>
<dbReference type="EMBL" id="JBIRXV010000001">
    <property type="protein sequence ID" value="MFI2318916.1"/>
    <property type="molecule type" value="Genomic_DNA"/>
</dbReference>
<evidence type="ECO:0000313" key="2">
    <source>
        <dbReference type="EMBL" id="MFI2318916.1"/>
    </source>
</evidence>
<accession>A0ABW7W9U4</accession>
<reference evidence="2 3" key="1">
    <citation type="submission" date="2024-10" db="EMBL/GenBank/DDBJ databases">
        <title>The Natural Products Discovery Center: Release of the First 8490 Sequenced Strains for Exploring Actinobacteria Biosynthetic Diversity.</title>
        <authorList>
            <person name="Kalkreuter E."/>
            <person name="Kautsar S.A."/>
            <person name="Yang D."/>
            <person name="Bader C.D."/>
            <person name="Teijaro C.N."/>
            <person name="Fluegel L."/>
            <person name="Davis C.M."/>
            <person name="Simpson J.R."/>
            <person name="Lauterbach L."/>
            <person name="Steele A.D."/>
            <person name="Gui C."/>
            <person name="Meng S."/>
            <person name="Li G."/>
            <person name="Viehrig K."/>
            <person name="Ye F."/>
            <person name="Su P."/>
            <person name="Kiefer A.F."/>
            <person name="Nichols A."/>
            <person name="Cepeda A.J."/>
            <person name="Yan W."/>
            <person name="Fan B."/>
            <person name="Jiang Y."/>
            <person name="Adhikari A."/>
            <person name="Zheng C.-J."/>
            <person name="Schuster L."/>
            <person name="Cowan T.M."/>
            <person name="Smanski M.J."/>
            <person name="Chevrette M.G."/>
            <person name="De Carvalho L.P.S."/>
            <person name="Shen B."/>
        </authorList>
    </citation>
    <scope>NUCLEOTIDE SEQUENCE [LARGE SCALE GENOMIC DNA]</scope>
    <source>
        <strain evidence="2 3">NPDC019626</strain>
    </source>
</reference>
<dbReference type="PANTHER" id="PTHR33498">
    <property type="entry name" value="TRANSPOSASE FOR INSERTION SEQUENCE ELEMENT IS1557"/>
    <property type="match status" value="1"/>
</dbReference>
<sequence length="108" mass="12149">MLTILFPHLDGLIIGGVRAVGPTVRIDVATPDNHESCPDCSAPSQRVHNRYRRRLSDTAISGREVVISVRVRRLFCDNTDCGRGTFAEQFPQLAARYARRTRSLERVL</sequence>
<dbReference type="Pfam" id="PF14690">
    <property type="entry name" value="Zn_ribbon_ISL3"/>
    <property type="match status" value="1"/>
</dbReference>
<organism evidence="2 3">
    <name type="scientific">Nocardia beijingensis</name>
    <dbReference type="NCBI Taxonomy" id="95162"/>
    <lineage>
        <taxon>Bacteria</taxon>
        <taxon>Bacillati</taxon>
        <taxon>Actinomycetota</taxon>
        <taxon>Actinomycetes</taxon>
        <taxon>Mycobacteriales</taxon>
        <taxon>Nocardiaceae</taxon>
        <taxon>Nocardia</taxon>
    </lineage>
</organism>
<dbReference type="RefSeq" id="WP_396953483.1">
    <property type="nucleotide sequence ID" value="NZ_JBIRXV010000001.1"/>
</dbReference>
<proteinExistence type="predicted"/>
<name>A0ABW7W9U4_9NOCA</name>
<comment type="caution">
    <text evidence="2">The sequence shown here is derived from an EMBL/GenBank/DDBJ whole genome shotgun (WGS) entry which is preliminary data.</text>
</comment>
<evidence type="ECO:0000313" key="3">
    <source>
        <dbReference type="Proteomes" id="UP001611450"/>
    </source>
</evidence>
<feature type="domain" description="Transposase IS204/IS1001/IS1096/IS1165 zinc-finger" evidence="1">
    <location>
        <begin position="36"/>
        <end position="78"/>
    </location>
</feature>
<gene>
    <name evidence="2" type="ORF">ACH47G_00355</name>
</gene>
<dbReference type="InterPro" id="IPR029261">
    <property type="entry name" value="Transposase_Znf"/>
</dbReference>
<protein>
    <submittedName>
        <fullName evidence="2">Transposase family protein</fullName>
    </submittedName>
</protein>
<dbReference type="PANTHER" id="PTHR33498:SF1">
    <property type="entry name" value="TRANSPOSASE FOR INSERTION SEQUENCE ELEMENT IS1557"/>
    <property type="match status" value="1"/>
</dbReference>
<dbReference type="InterPro" id="IPR047951">
    <property type="entry name" value="Transpos_ISL3"/>
</dbReference>
<dbReference type="Proteomes" id="UP001611450">
    <property type="component" value="Unassembled WGS sequence"/>
</dbReference>